<proteinExistence type="predicted"/>
<dbReference type="EMBL" id="HBIP01035557">
    <property type="protein sequence ID" value="CAE0506573.1"/>
    <property type="molecule type" value="Transcribed_RNA"/>
</dbReference>
<feature type="region of interest" description="Disordered" evidence="1">
    <location>
        <begin position="1"/>
        <end position="87"/>
    </location>
</feature>
<sequence length="136" mass="14299">MASQAPSSSSNPLARWLKPVSPTQQLLANQARLARAQASKKGQPAKQKNPVGRPKDEVMQMQNDVGIDATTQTEGGPSSAAGSVDQIMHDCVEAEPANVGNDAQQTPLYSDDTDKLLCSVCAFLCACAPCVAPYLV</sequence>
<accession>A0A7S3R9F3</accession>
<evidence type="ECO:0000256" key="1">
    <source>
        <dbReference type="SAM" id="MobiDB-lite"/>
    </source>
</evidence>
<reference evidence="2" key="1">
    <citation type="submission" date="2021-01" db="EMBL/GenBank/DDBJ databases">
        <authorList>
            <person name="Corre E."/>
            <person name="Pelletier E."/>
            <person name="Niang G."/>
            <person name="Scheremetjew M."/>
            <person name="Finn R."/>
            <person name="Kale V."/>
            <person name="Holt S."/>
            <person name="Cochrane G."/>
            <person name="Meng A."/>
            <person name="Brown T."/>
            <person name="Cohen L."/>
        </authorList>
    </citation>
    <scope>NUCLEOTIDE SEQUENCE</scope>
    <source>
        <strain evidence="2">CCMP1320</strain>
    </source>
</reference>
<feature type="compositionally biased region" description="Low complexity" evidence="1">
    <location>
        <begin position="24"/>
        <end position="37"/>
    </location>
</feature>
<organism evidence="2">
    <name type="scientific">Dunaliella tertiolecta</name>
    <name type="common">Green alga</name>
    <dbReference type="NCBI Taxonomy" id="3047"/>
    <lineage>
        <taxon>Eukaryota</taxon>
        <taxon>Viridiplantae</taxon>
        <taxon>Chlorophyta</taxon>
        <taxon>core chlorophytes</taxon>
        <taxon>Chlorophyceae</taxon>
        <taxon>CS clade</taxon>
        <taxon>Chlamydomonadales</taxon>
        <taxon>Dunaliellaceae</taxon>
        <taxon>Dunaliella</taxon>
    </lineage>
</organism>
<name>A0A7S3R9F3_DUNTE</name>
<protein>
    <submittedName>
        <fullName evidence="2">Uncharacterized protein</fullName>
    </submittedName>
</protein>
<feature type="compositionally biased region" description="Polar residues" evidence="1">
    <location>
        <begin position="1"/>
        <end position="12"/>
    </location>
</feature>
<gene>
    <name evidence="2" type="ORF">DTER00134_LOCUS21649</name>
</gene>
<dbReference type="AlphaFoldDB" id="A0A7S3R9F3"/>
<evidence type="ECO:0000313" key="2">
    <source>
        <dbReference type="EMBL" id="CAE0506573.1"/>
    </source>
</evidence>